<name>A0ABV6S3Y0_9SPHN</name>
<evidence type="ECO:0000256" key="4">
    <source>
        <dbReference type="ARBA" id="ARBA00022679"/>
    </source>
</evidence>
<evidence type="ECO:0000313" key="11">
    <source>
        <dbReference type="Proteomes" id="UP001589858"/>
    </source>
</evidence>
<keyword evidence="5 8" id="KW-0812">Transmembrane</keyword>
<reference evidence="10 11" key="1">
    <citation type="submission" date="2024-09" db="EMBL/GenBank/DDBJ databases">
        <authorList>
            <person name="Sun Q."/>
            <person name="Mori K."/>
        </authorList>
    </citation>
    <scope>NUCLEOTIDE SEQUENCE [LARGE SCALE GENOMIC DNA]</scope>
    <source>
        <strain evidence="10 11">CICC 11035S</strain>
    </source>
</reference>
<feature type="transmembrane region" description="Helical" evidence="8">
    <location>
        <begin position="351"/>
        <end position="371"/>
    </location>
</feature>
<feature type="transmembrane region" description="Helical" evidence="8">
    <location>
        <begin position="100"/>
        <end position="124"/>
    </location>
</feature>
<dbReference type="InterPro" id="IPR038731">
    <property type="entry name" value="RgtA/B/C-like"/>
</dbReference>
<gene>
    <name evidence="10" type="ORF">ACFFF8_04980</name>
</gene>
<comment type="subcellular location">
    <subcellularLocation>
        <location evidence="1">Cell membrane</location>
        <topology evidence="1">Multi-pass membrane protein</topology>
    </subcellularLocation>
</comment>
<evidence type="ECO:0000259" key="9">
    <source>
        <dbReference type="Pfam" id="PF13231"/>
    </source>
</evidence>
<dbReference type="Pfam" id="PF13231">
    <property type="entry name" value="PMT_2"/>
    <property type="match status" value="1"/>
</dbReference>
<accession>A0ABV6S3Y0</accession>
<keyword evidence="2" id="KW-1003">Cell membrane</keyword>
<comment type="caution">
    <text evidence="10">The sequence shown here is derived from an EMBL/GenBank/DDBJ whole genome shotgun (WGS) entry which is preliminary data.</text>
</comment>
<keyword evidence="7 8" id="KW-0472">Membrane</keyword>
<evidence type="ECO:0000256" key="2">
    <source>
        <dbReference type="ARBA" id="ARBA00022475"/>
    </source>
</evidence>
<feature type="domain" description="Glycosyltransferase RgtA/B/C/D-like" evidence="9">
    <location>
        <begin position="112"/>
        <end position="251"/>
    </location>
</feature>
<evidence type="ECO:0000313" key="10">
    <source>
        <dbReference type="EMBL" id="MFC0683939.1"/>
    </source>
</evidence>
<evidence type="ECO:0000256" key="1">
    <source>
        <dbReference type="ARBA" id="ARBA00004651"/>
    </source>
</evidence>
<feature type="transmembrane region" description="Helical" evidence="8">
    <location>
        <begin position="230"/>
        <end position="255"/>
    </location>
</feature>
<sequence length="579" mass="60936">MNSHAMGRTGVAALTAIMVLAFGLRLRGIAFGLPALNDPDELIFELGALRMLRTGTLDPGWYGHPATLTMYLLALVDAGVLATGRLSGRFADAADFAGQVWLDPGIIVLPGRAAMALVGGWSVWLCWQLGRALGGIGAGLVAALLLAICPVHVTWSQVIRSDVMAAAFLQLVLLASLRVVQGGGRRDLARASFWLACAAATKWPAALAAAAIAGAVIASGRSRRESLGGMVRRLVGAGGMSLCCFALVAPVLVLAPARVLRDLGGEVQVRHLEATGHGFFGNLLWYAQGPLLAGFGGVGLLLAFAGLAALAGSLGDAERLARGRGALAVLVPYTLAQGLALGFQGLVWERWAIPLLPVLAALAGLGTMAVLRGFRDAPSLSPMRPANSPAALCATVIILIAACLAPMLTVMERARERADDTRQRATAWAIAHIPPGRTILVEHFAFDMLRQPWAERFPMGEAGCIDVRARLSARMDYRAIAAARGGRSNLDYGTMPAVLRATCRADYAILTQYDRYARECARFAQACRAYRALLAQGQVVVTIRPEPGEIGGPVVRIVRLSVTGSGESVVGANYAISSR</sequence>
<protein>
    <submittedName>
        <fullName evidence="10">Glycosyltransferase family 39 protein</fullName>
        <ecNumber evidence="10">2.4.-.-</ecNumber>
    </submittedName>
</protein>
<dbReference type="InterPro" id="IPR050297">
    <property type="entry name" value="LipidA_mod_glycosyltrf_83"/>
</dbReference>
<dbReference type="EMBL" id="JBHLTM010000019">
    <property type="protein sequence ID" value="MFC0683939.1"/>
    <property type="molecule type" value="Genomic_DNA"/>
</dbReference>
<evidence type="ECO:0000256" key="7">
    <source>
        <dbReference type="ARBA" id="ARBA00023136"/>
    </source>
</evidence>
<dbReference type="RefSeq" id="WP_267223276.1">
    <property type="nucleotide sequence ID" value="NZ_JAPCWC010000021.1"/>
</dbReference>
<dbReference type="EC" id="2.4.-.-" evidence="10"/>
<keyword evidence="4 10" id="KW-0808">Transferase</keyword>
<evidence type="ECO:0000256" key="5">
    <source>
        <dbReference type="ARBA" id="ARBA00022692"/>
    </source>
</evidence>
<keyword evidence="3 10" id="KW-0328">Glycosyltransferase</keyword>
<keyword evidence="6 8" id="KW-1133">Transmembrane helix</keyword>
<dbReference type="PANTHER" id="PTHR33908:SF11">
    <property type="entry name" value="MEMBRANE PROTEIN"/>
    <property type="match status" value="1"/>
</dbReference>
<evidence type="ECO:0000256" key="8">
    <source>
        <dbReference type="SAM" id="Phobius"/>
    </source>
</evidence>
<feature type="transmembrane region" description="Helical" evidence="8">
    <location>
        <begin position="326"/>
        <end position="345"/>
    </location>
</feature>
<feature type="transmembrane region" description="Helical" evidence="8">
    <location>
        <begin position="391"/>
        <end position="411"/>
    </location>
</feature>
<dbReference type="GO" id="GO:0016757">
    <property type="term" value="F:glycosyltransferase activity"/>
    <property type="evidence" value="ECO:0007669"/>
    <property type="project" value="UniProtKB-KW"/>
</dbReference>
<evidence type="ECO:0000256" key="6">
    <source>
        <dbReference type="ARBA" id="ARBA00022989"/>
    </source>
</evidence>
<dbReference type="PANTHER" id="PTHR33908">
    <property type="entry name" value="MANNOSYLTRANSFERASE YKCB-RELATED"/>
    <property type="match status" value="1"/>
</dbReference>
<feature type="transmembrane region" description="Helical" evidence="8">
    <location>
        <begin position="130"/>
        <end position="151"/>
    </location>
</feature>
<feature type="transmembrane region" description="Helical" evidence="8">
    <location>
        <begin position="68"/>
        <end position="88"/>
    </location>
</feature>
<feature type="transmembrane region" description="Helical" evidence="8">
    <location>
        <begin position="291"/>
        <end position="314"/>
    </location>
</feature>
<feature type="transmembrane region" description="Helical" evidence="8">
    <location>
        <begin position="193"/>
        <end position="218"/>
    </location>
</feature>
<organism evidence="10 11">
    <name type="scientific">Novosphingobium clariflavum</name>
    <dbReference type="NCBI Taxonomy" id="2029884"/>
    <lineage>
        <taxon>Bacteria</taxon>
        <taxon>Pseudomonadati</taxon>
        <taxon>Pseudomonadota</taxon>
        <taxon>Alphaproteobacteria</taxon>
        <taxon>Sphingomonadales</taxon>
        <taxon>Sphingomonadaceae</taxon>
        <taxon>Novosphingobium</taxon>
    </lineage>
</organism>
<evidence type="ECO:0000256" key="3">
    <source>
        <dbReference type="ARBA" id="ARBA00022676"/>
    </source>
</evidence>
<dbReference type="Proteomes" id="UP001589858">
    <property type="component" value="Unassembled WGS sequence"/>
</dbReference>
<proteinExistence type="predicted"/>
<keyword evidence="11" id="KW-1185">Reference proteome</keyword>